<feature type="non-terminal residue" evidence="1">
    <location>
        <position position="72"/>
    </location>
</feature>
<name>A0AAD5TTQ1_9FUNG</name>
<dbReference type="AlphaFoldDB" id="A0AAD5TTQ1"/>
<organism evidence="1 2">
    <name type="scientific">Clydaea vesicula</name>
    <dbReference type="NCBI Taxonomy" id="447962"/>
    <lineage>
        <taxon>Eukaryota</taxon>
        <taxon>Fungi</taxon>
        <taxon>Fungi incertae sedis</taxon>
        <taxon>Chytridiomycota</taxon>
        <taxon>Chytridiomycota incertae sedis</taxon>
        <taxon>Chytridiomycetes</taxon>
        <taxon>Lobulomycetales</taxon>
        <taxon>Lobulomycetaceae</taxon>
        <taxon>Clydaea</taxon>
    </lineage>
</organism>
<accession>A0AAD5TTQ1</accession>
<reference evidence="1" key="1">
    <citation type="submission" date="2020-05" db="EMBL/GenBank/DDBJ databases">
        <title>Phylogenomic resolution of chytrid fungi.</title>
        <authorList>
            <person name="Stajich J.E."/>
            <person name="Amses K."/>
            <person name="Simmons R."/>
            <person name="Seto K."/>
            <person name="Myers J."/>
            <person name="Bonds A."/>
            <person name="Quandt C.A."/>
            <person name="Barry K."/>
            <person name="Liu P."/>
            <person name="Grigoriev I."/>
            <person name="Longcore J.E."/>
            <person name="James T.Y."/>
        </authorList>
    </citation>
    <scope>NUCLEOTIDE SEQUENCE</scope>
    <source>
        <strain evidence="1">JEL0476</strain>
    </source>
</reference>
<keyword evidence="2" id="KW-1185">Reference proteome</keyword>
<sequence>MEGVVGPYTNQNTKKFFPPNFPLNGTTLTIFYPDIPGGLSDIGFTAVNYTDPDFIKKNPKFVVPCFAKLPPT</sequence>
<protein>
    <submittedName>
        <fullName evidence="1">Uncharacterized protein</fullName>
    </submittedName>
</protein>
<proteinExistence type="predicted"/>
<gene>
    <name evidence="1" type="ORF">HK099_001652</name>
</gene>
<evidence type="ECO:0000313" key="2">
    <source>
        <dbReference type="Proteomes" id="UP001211065"/>
    </source>
</evidence>
<dbReference type="EMBL" id="JADGJW010001493">
    <property type="protein sequence ID" value="KAJ3202977.1"/>
    <property type="molecule type" value="Genomic_DNA"/>
</dbReference>
<evidence type="ECO:0000313" key="1">
    <source>
        <dbReference type="EMBL" id="KAJ3202977.1"/>
    </source>
</evidence>
<comment type="caution">
    <text evidence="1">The sequence shown here is derived from an EMBL/GenBank/DDBJ whole genome shotgun (WGS) entry which is preliminary data.</text>
</comment>
<dbReference type="Proteomes" id="UP001211065">
    <property type="component" value="Unassembled WGS sequence"/>
</dbReference>